<dbReference type="EMBL" id="CP017415">
    <property type="protein sequence ID" value="AOU99381.1"/>
    <property type="molecule type" value="Genomic_DNA"/>
</dbReference>
<dbReference type="Pfam" id="PF00107">
    <property type="entry name" value="ADH_zinc_N"/>
    <property type="match status" value="1"/>
</dbReference>
<name>A0A1D8ISA8_9GAMM</name>
<dbReference type="InterPro" id="IPR036291">
    <property type="entry name" value="NAD(P)-bd_dom_sf"/>
</dbReference>
<dbReference type="Pfam" id="PF08240">
    <property type="entry name" value="ADH_N"/>
    <property type="match status" value="1"/>
</dbReference>
<dbReference type="InterPro" id="IPR011032">
    <property type="entry name" value="GroES-like_sf"/>
</dbReference>
<dbReference type="SUPFAM" id="SSF51735">
    <property type="entry name" value="NAD(P)-binding Rossmann-fold domains"/>
    <property type="match status" value="1"/>
</dbReference>
<dbReference type="SMART" id="SM00829">
    <property type="entry name" value="PKS_ER"/>
    <property type="match status" value="1"/>
</dbReference>
<sequence>MSSATFKAFRIHRGDDGAIRAAIESLTLNDLNPGEVVIRARYSGVNYKDALAGTGRGRILRRYPLVGGVDVAGEVVHSDAPAFAPGDAVLVTGCGLSETRDGGYAEFVRVPADCVVSLPASLDEYAAMAIGTAGFSAALAVMRLEENHQRPDMGPILVTGATGGVGGFAVDLLAGRGYEVHALTGKPEAEAYLRELGASAVLDRRELELGTRPLESAQWGGAVDAVGGDILAWLTRTVRPYGNIAAVGLAAGTALDTTVLPFILRGVSLLGIHSVECSPALRREVWARLGDDLRPRHLARMVAGTVGLDGLPGVFEQVMAGGLRGRTVVDLAL</sequence>
<dbReference type="AlphaFoldDB" id="A0A1D8ISA8"/>
<dbReference type="GO" id="GO:0043957">
    <property type="term" value="F:acryloyl-CoA reductase (NADPH) activity"/>
    <property type="evidence" value="ECO:0007669"/>
    <property type="project" value="TreeGrafter"/>
</dbReference>
<dbReference type="InterPro" id="IPR051397">
    <property type="entry name" value="Zn-ADH-like_protein"/>
</dbReference>
<dbReference type="NCBIfam" id="TIGR02823">
    <property type="entry name" value="oxido_YhdH"/>
    <property type="match status" value="1"/>
</dbReference>
<reference evidence="3" key="1">
    <citation type="submission" date="2016-09" db="EMBL/GenBank/DDBJ databases">
        <title>Acidihalobacter prosperus F5.</title>
        <authorList>
            <person name="Khaleque H.N."/>
            <person name="Ramsay J.P."/>
            <person name="Kaksonen A.H."/>
            <person name="Boxall N.J."/>
            <person name="Watkin E.L.J."/>
        </authorList>
    </citation>
    <scope>NUCLEOTIDE SEQUENCE [LARGE SCALE GENOMIC DNA]</scope>
    <source>
        <strain evidence="3">F5</strain>
    </source>
</reference>
<proteinExistence type="predicted"/>
<gene>
    <name evidence="2" type="ORF">BI364_16895</name>
</gene>
<dbReference type="InterPro" id="IPR014188">
    <property type="entry name" value="Acrylyl-CoA_reductase_AcuI"/>
</dbReference>
<dbReference type="InterPro" id="IPR013149">
    <property type="entry name" value="ADH-like_C"/>
</dbReference>
<dbReference type="Proteomes" id="UP000095401">
    <property type="component" value="Chromosome"/>
</dbReference>
<dbReference type="RefSeq" id="WP_070079730.1">
    <property type="nucleotide sequence ID" value="NZ_CP017415.1"/>
</dbReference>
<dbReference type="CDD" id="cd05280">
    <property type="entry name" value="MDR_yhdh_yhfp"/>
    <property type="match status" value="1"/>
</dbReference>
<keyword evidence="3" id="KW-1185">Reference proteome</keyword>
<dbReference type="KEGG" id="aprs:BI364_16895"/>
<dbReference type="PANTHER" id="PTHR43677:SF1">
    <property type="entry name" value="ACRYLYL-COA REDUCTASE ACUI-RELATED"/>
    <property type="match status" value="1"/>
</dbReference>
<protein>
    <submittedName>
        <fullName evidence="2">Quinone oxidoreductase</fullName>
    </submittedName>
</protein>
<dbReference type="Gene3D" id="3.40.50.720">
    <property type="entry name" value="NAD(P)-binding Rossmann-like Domain"/>
    <property type="match status" value="1"/>
</dbReference>
<accession>A0A1D8ISA8</accession>
<dbReference type="PANTHER" id="PTHR43677">
    <property type="entry name" value="SHORT-CHAIN DEHYDROGENASE/REDUCTASE"/>
    <property type="match status" value="1"/>
</dbReference>
<dbReference type="SUPFAM" id="SSF50129">
    <property type="entry name" value="GroES-like"/>
    <property type="match status" value="1"/>
</dbReference>
<evidence type="ECO:0000313" key="3">
    <source>
        <dbReference type="Proteomes" id="UP000095401"/>
    </source>
</evidence>
<feature type="domain" description="Enoyl reductase (ER)" evidence="1">
    <location>
        <begin position="21"/>
        <end position="329"/>
    </location>
</feature>
<evidence type="ECO:0000259" key="1">
    <source>
        <dbReference type="SMART" id="SM00829"/>
    </source>
</evidence>
<dbReference type="InterPro" id="IPR020843">
    <property type="entry name" value="ER"/>
</dbReference>
<dbReference type="InterPro" id="IPR013154">
    <property type="entry name" value="ADH-like_N"/>
</dbReference>
<evidence type="ECO:0000313" key="2">
    <source>
        <dbReference type="EMBL" id="AOU99381.1"/>
    </source>
</evidence>
<organism evidence="2 3">
    <name type="scientific">Acidihalobacter yilgarnensis</name>
    <dbReference type="NCBI Taxonomy" id="2819280"/>
    <lineage>
        <taxon>Bacteria</taxon>
        <taxon>Pseudomonadati</taxon>
        <taxon>Pseudomonadota</taxon>
        <taxon>Gammaproteobacteria</taxon>
        <taxon>Chromatiales</taxon>
        <taxon>Ectothiorhodospiraceae</taxon>
        <taxon>Acidihalobacter</taxon>
    </lineage>
</organism>
<dbReference type="Gene3D" id="3.90.180.10">
    <property type="entry name" value="Medium-chain alcohol dehydrogenases, catalytic domain"/>
    <property type="match status" value="1"/>
</dbReference>